<accession>A0A1Y5SX25</accession>
<comment type="similarity">
    <text evidence="1 4">Belongs to the trimethylamine methyltransferase family.</text>
</comment>
<dbReference type="GO" id="GO:0032259">
    <property type="term" value="P:methylation"/>
    <property type="evidence" value="ECO:0007669"/>
    <property type="project" value="UniProtKB-KW"/>
</dbReference>
<dbReference type="Pfam" id="PF06253">
    <property type="entry name" value="MTTB"/>
    <property type="match status" value="1"/>
</dbReference>
<dbReference type="Gene3D" id="3.20.20.480">
    <property type="entry name" value="Trimethylamine methyltransferase-like"/>
    <property type="match status" value="1"/>
</dbReference>
<dbReference type="Proteomes" id="UP000193827">
    <property type="component" value="Unassembled WGS sequence"/>
</dbReference>
<gene>
    <name evidence="6" type="ORF">PEL8287_02607</name>
</gene>
<sequence length="524" mass="55872">MPSSPPNQGKNVTRRGRRARAAPGGNGRPLASTCVKGGHYSPVSQENLGRIHQAALRILSQTGMADSPPAVVETVSKAGGTTDADGRLLFPEKLITRMLETLPRDLTLCGQTARHDMDLRGTRVHVGSGGAAPMLVDLDSDSYRPSTLRDLYDVARMVDALDNVHFFSRSLVARDMNTTALLDINTAFASLAGTQKHVMVAAQSTENLREIAAMCHIIAGSAEAFRARPFLSLNINHVVPPLRFSAEACDVLREAVLQGIPVHINTFGQLGASSPVTIAGCVAQTVAETLAGLCFAWLLDPQVKAVFGMRPMITDLRTGGMAGGAGEQALLTAVSVQMARYYNLPNSTIAGATDSKISDAQSGYEKALTISSAAQCGANLITQACGMQAGLMGASPESYVVDNEMLGAVLRSLSPVGVDDTTLATDVIDRVARGEGHFLGQADTLARMQTDFLYPVIADRTPPEEWQAAGKPDIRVRAKARAQEILTSHYPTHLSADTQAKLRARFDIRLPPQAMNRPHMQGAE</sequence>
<dbReference type="InterPro" id="IPR038601">
    <property type="entry name" value="MttB-like_sf"/>
</dbReference>
<evidence type="ECO:0000313" key="6">
    <source>
        <dbReference type="EMBL" id="SLN50099.1"/>
    </source>
</evidence>
<dbReference type="PIRSF" id="PIRSF037567">
    <property type="entry name" value="MTTB_MeTrfase"/>
    <property type="match status" value="1"/>
</dbReference>
<feature type="compositionally biased region" description="Polar residues" evidence="5">
    <location>
        <begin position="1"/>
        <end position="11"/>
    </location>
</feature>
<dbReference type="RefSeq" id="WP_085892828.1">
    <property type="nucleotide sequence ID" value="NZ_FWFL01000006.1"/>
</dbReference>
<dbReference type="InterPro" id="IPR010426">
    <property type="entry name" value="MTTB_MeTrfase"/>
</dbReference>
<protein>
    <recommendedName>
        <fullName evidence="4">Methyltransferase</fullName>
        <ecNumber evidence="4">2.1.1.-</ecNumber>
    </recommendedName>
</protein>
<dbReference type="GO" id="GO:0008168">
    <property type="term" value="F:methyltransferase activity"/>
    <property type="evidence" value="ECO:0007669"/>
    <property type="project" value="UniProtKB-KW"/>
</dbReference>
<dbReference type="EC" id="2.1.1.-" evidence="4"/>
<evidence type="ECO:0000256" key="3">
    <source>
        <dbReference type="ARBA" id="ARBA00022679"/>
    </source>
</evidence>
<evidence type="ECO:0000256" key="1">
    <source>
        <dbReference type="ARBA" id="ARBA00007137"/>
    </source>
</evidence>
<evidence type="ECO:0000256" key="5">
    <source>
        <dbReference type="SAM" id="MobiDB-lite"/>
    </source>
</evidence>
<keyword evidence="2 6" id="KW-0489">Methyltransferase</keyword>
<dbReference type="EMBL" id="FWFL01000006">
    <property type="protein sequence ID" value="SLN50099.1"/>
    <property type="molecule type" value="Genomic_DNA"/>
</dbReference>
<proteinExistence type="inferred from homology"/>
<dbReference type="AlphaFoldDB" id="A0A1Y5SX25"/>
<evidence type="ECO:0000313" key="7">
    <source>
        <dbReference type="Proteomes" id="UP000193827"/>
    </source>
</evidence>
<keyword evidence="7" id="KW-1185">Reference proteome</keyword>
<evidence type="ECO:0000256" key="4">
    <source>
        <dbReference type="PIRNR" id="PIRNR037567"/>
    </source>
</evidence>
<organism evidence="6 7">
    <name type="scientific">Roseovarius litorisediminis</name>
    <dbReference type="NCBI Taxonomy" id="1312363"/>
    <lineage>
        <taxon>Bacteria</taxon>
        <taxon>Pseudomonadati</taxon>
        <taxon>Pseudomonadota</taxon>
        <taxon>Alphaproteobacteria</taxon>
        <taxon>Rhodobacterales</taxon>
        <taxon>Roseobacteraceae</taxon>
        <taxon>Roseovarius</taxon>
    </lineage>
</organism>
<name>A0A1Y5SX25_9RHOB</name>
<dbReference type="OrthoDB" id="5713681at2"/>
<keyword evidence="3 4" id="KW-0808">Transferase</keyword>
<feature type="region of interest" description="Disordered" evidence="5">
    <location>
        <begin position="1"/>
        <end position="38"/>
    </location>
</feature>
<evidence type="ECO:0000256" key="2">
    <source>
        <dbReference type="ARBA" id="ARBA00022603"/>
    </source>
</evidence>
<reference evidence="6 7" key="1">
    <citation type="submission" date="2017-03" db="EMBL/GenBank/DDBJ databases">
        <authorList>
            <person name="Afonso C.L."/>
            <person name="Miller P.J."/>
            <person name="Scott M.A."/>
            <person name="Spackman E."/>
            <person name="Goraichik I."/>
            <person name="Dimitrov K.M."/>
            <person name="Suarez D.L."/>
            <person name="Swayne D.E."/>
        </authorList>
    </citation>
    <scope>NUCLEOTIDE SEQUENCE [LARGE SCALE GENOMIC DNA]</scope>
    <source>
        <strain evidence="6 7">CECT 8287</strain>
    </source>
</reference>
<dbReference type="GO" id="GO:0015948">
    <property type="term" value="P:methanogenesis"/>
    <property type="evidence" value="ECO:0007669"/>
    <property type="project" value="UniProtKB-UniRule"/>
</dbReference>